<evidence type="ECO:0000256" key="3">
    <source>
        <dbReference type="SAM" id="MobiDB-lite"/>
    </source>
</evidence>
<dbReference type="Proteomes" id="UP001215712">
    <property type="component" value="Unassembled WGS sequence"/>
</dbReference>
<keyword evidence="5" id="KW-1185">Reference proteome</keyword>
<evidence type="ECO:0000313" key="5">
    <source>
        <dbReference type="Proteomes" id="UP001215712"/>
    </source>
</evidence>
<organism evidence="4 5">
    <name type="scientific">Penicillium malachiteum</name>
    <dbReference type="NCBI Taxonomy" id="1324776"/>
    <lineage>
        <taxon>Eukaryota</taxon>
        <taxon>Fungi</taxon>
        <taxon>Dikarya</taxon>
        <taxon>Ascomycota</taxon>
        <taxon>Pezizomycotina</taxon>
        <taxon>Eurotiomycetes</taxon>
        <taxon>Eurotiomycetidae</taxon>
        <taxon>Eurotiales</taxon>
        <taxon>Aspergillaceae</taxon>
        <taxon>Penicillium</taxon>
    </lineage>
</organism>
<feature type="compositionally biased region" description="Low complexity" evidence="3">
    <location>
        <begin position="669"/>
        <end position="679"/>
    </location>
</feature>
<accession>A0AAD6HST4</accession>
<dbReference type="GO" id="GO:0005634">
    <property type="term" value="C:nucleus"/>
    <property type="evidence" value="ECO:0007669"/>
    <property type="project" value="UniProtKB-SubCell"/>
</dbReference>
<evidence type="ECO:0000256" key="2">
    <source>
        <dbReference type="ARBA" id="ARBA00023242"/>
    </source>
</evidence>
<dbReference type="AlphaFoldDB" id="A0AAD6HST4"/>
<gene>
    <name evidence="4" type="ORF">N7493_002938</name>
</gene>
<feature type="region of interest" description="Disordered" evidence="3">
    <location>
        <begin position="225"/>
        <end position="287"/>
    </location>
</feature>
<feature type="region of interest" description="Disordered" evidence="3">
    <location>
        <begin position="425"/>
        <end position="707"/>
    </location>
</feature>
<dbReference type="PANTHER" id="PTHR12610">
    <property type="entry name" value="SINGLE STRANDED DNA BINDING PROTEIN"/>
    <property type="match status" value="1"/>
</dbReference>
<dbReference type="InterPro" id="IPR006594">
    <property type="entry name" value="LisH"/>
</dbReference>
<feature type="compositionally biased region" description="Polar residues" evidence="3">
    <location>
        <begin position="450"/>
        <end position="463"/>
    </location>
</feature>
<feature type="compositionally biased region" description="Low complexity" evidence="3">
    <location>
        <begin position="582"/>
        <end position="591"/>
    </location>
</feature>
<feature type="compositionally biased region" description="Polar residues" evidence="3">
    <location>
        <begin position="489"/>
        <end position="500"/>
    </location>
</feature>
<comment type="subcellular location">
    <subcellularLocation>
        <location evidence="1">Nucleus</location>
    </subcellularLocation>
</comment>
<feature type="region of interest" description="Disordered" evidence="3">
    <location>
        <begin position="73"/>
        <end position="119"/>
    </location>
</feature>
<feature type="compositionally biased region" description="Low complexity" evidence="3">
    <location>
        <begin position="225"/>
        <end position="234"/>
    </location>
</feature>
<feature type="compositionally biased region" description="Polar residues" evidence="3">
    <location>
        <begin position="73"/>
        <end position="84"/>
    </location>
</feature>
<feature type="compositionally biased region" description="Low complexity" evidence="3">
    <location>
        <begin position="437"/>
        <end position="447"/>
    </location>
</feature>
<comment type="caution">
    <text evidence="4">The sequence shown here is derived from an EMBL/GenBank/DDBJ whole genome shotgun (WGS) entry which is preliminary data.</text>
</comment>
<feature type="region of interest" description="Disordered" evidence="3">
    <location>
        <begin position="738"/>
        <end position="760"/>
    </location>
</feature>
<feature type="compositionally biased region" description="Pro residues" evidence="3">
    <location>
        <begin position="646"/>
        <end position="660"/>
    </location>
</feature>
<keyword evidence="2" id="KW-0539">Nucleus</keyword>
<feature type="compositionally biased region" description="Basic and acidic residues" evidence="3">
    <location>
        <begin position="102"/>
        <end position="116"/>
    </location>
</feature>
<reference evidence="4" key="1">
    <citation type="journal article" date="2023" name="IMA Fungus">
        <title>Comparative genomic study of the Penicillium genus elucidates a diverse pangenome and 15 lateral gene transfer events.</title>
        <authorList>
            <person name="Petersen C."/>
            <person name="Sorensen T."/>
            <person name="Nielsen M.R."/>
            <person name="Sondergaard T.E."/>
            <person name="Sorensen J.L."/>
            <person name="Fitzpatrick D.A."/>
            <person name="Frisvad J.C."/>
            <person name="Nielsen K.L."/>
        </authorList>
    </citation>
    <scope>NUCLEOTIDE SEQUENCE</scope>
    <source>
        <strain evidence="4">IBT 17514</strain>
    </source>
</reference>
<name>A0AAD6HST4_9EURO</name>
<dbReference type="GO" id="GO:0045944">
    <property type="term" value="P:positive regulation of transcription by RNA polymerase II"/>
    <property type="evidence" value="ECO:0007669"/>
    <property type="project" value="TreeGrafter"/>
</dbReference>
<evidence type="ECO:0000313" key="4">
    <source>
        <dbReference type="EMBL" id="KAJ5734152.1"/>
    </source>
</evidence>
<feature type="compositionally biased region" description="Basic residues" evidence="3">
    <location>
        <begin position="614"/>
        <end position="625"/>
    </location>
</feature>
<feature type="compositionally biased region" description="Low complexity" evidence="3">
    <location>
        <begin position="247"/>
        <end position="259"/>
    </location>
</feature>
<dbReference type="EMBL" id="JAQJAN010000003">
    <property type="protein sequence ID" value="KAJ5734152.1"/>
    <property type="molecule type" value="Genomic_DNA"/>
</dbReference>
<reference evidence="4" key="2">
    <citation type="submission" date="2023-01" db="EMBL/GenBank/DDBJ databases">
        <authorList>
            <person name="Petersen C."/>
        </authorList>
    </citation>
    <scope>NUCLEOTIDE SEQUENCE</scope>
    <source>
        <strain evidence="4">IBT 17514</strain>
    </source>
</reference>
<evidence type="ECO:0000256" key="1">
    <source>
        <dbReference type="ARBA" id="ARBA00004123"/>
    </source>
</evidence>
<proteinExistence type="predicted"/>
<feature type="compositionally biased region" description="Polar residues" evidence="3">
    <location>
        <begin position="558"/>
        <end position="574"/>
    </location>
</feature>
<sequence>MNQMNVGMNPGMPGPVGGVPMMNNGSSAPRNDGSMNNPEHMINQLNTYIYDYFLKRGYHDCARALIQDESIKLNTDPGTKTSPGNRRDGDMNGIDGDAMMTDGKDGEKIKIPDDLPRPSLPSESLQSSFLLDWFSLFWDFFFTQRKQGNKHEVRQYLQHTQQFMRMREQQNQLMRPQQMMPGHMGQMMRGPRNGMVPPNNLTKTVLQNNSTGLTQQQMAQLQQKQQLQLMQQMQREQSEIDMNGNRPQSPASADNAPSPSKRPRLADGAVNGQPLAPGGRGQGQAMQGQNPQMVLQNGMAQGRINPAQFQQFPSGPVAAQQKSMQVYAQNLALHHSRSALNSQAIPNGGMMNPGVMSNQADLVAMPDAQGMYPMGEYYGAPNGQMAPVRPGMAGAPNGQHGNHALQDYQMQLMLLEQQNKRRLMMARQEQDTMARDGQQIPGQGLPPGTSPGSRTGTSPNPTDQMKRGTPKMPQTGLPGSPSAADLGQNRGSPGSMNLNGQMPPEMAAQFFPGAPNMRPPSSNPSSFSGTSMGQPLPANANRVPSGQWQPGQMPPQHSPATQPQAGTPQDQRSNMPPPQAPPGAAGNAGRAQESPAGGNAPPTPQPPSKAAPKREKKKNAPKQSKKNAAANQATGATPSTEAADPPQTPNPSTPVTPHPPNNTLRGPNAAAAPPQQTAAPAPPPPMVQAPDQSQQFTTDMGISDPASFNLDFSALDNPDILESFDFDTFLNTDADTTGFGFDPNMPYPTDGVETGAGDGL</sequence>
<dbReference type="PROSITE" id="PS50896">
    <property type="entry name" value="LISH"/>
    <property type="match status" value="1"/>
</dbReference>
<feature type="compositionally biased region" description="Polar residues" evidence="3">
    <location>
        <begin position="691"/>
        <end position="700"/>
    </location>
</feature>
<dbReference type="PANTHER" id="PTHR12610:SF12">
    <property type="entry name" value="SEQUENCE-SPECIFIC SINGLE-STRANDED DNA-BINDING PROTEIN, ISOFORM D"/>
    <property type="match status" value="1"/>
</dbReference>
<protein>
    <submittedName>
        <fullName evidence="4">Transcriptional activator somA</fullName>
    </submittedName>
</protein>